<organism evidence="3 4">
    <name type="scientific">Porticoccus litoralis</name>
    <dbReference type="NCBI Taxonomy" id="434086"/>
    <lineage>
        <taxon>Bacteria</taxon>
        <taxon>Pseudomonadati</taxon>
        <taxon>Pseudomonadota</taxon>
        <taxon>Gammaproteobacteria</taxon>
        <taxon>Cellvibrionales</taxon>
        <taxon>Porticoccaceae</taxon>
        <taxon>Porticoccus</taxon>
    </lineage>
</organism>
<dbReference type="InterPro" id="IPR021812">
    <property type="entry name" value="DUF3391"/>
</dbReference>
<protein>
    <submittedName>
        <fullName evidence="3">DUF3391 domain-containing protein</fullName>
    </submittedName>
</protein>
<dbReference type="SUPFAM" id="SSF109604">
    <property type="entry name" value="HD-domain/PDEase-like"/>
    <property type="match status" value="1"/>
</dbReference>
<evidence type="ECO:0000313" key="3">
    <source>
        <dbReference type="EMBL" id="MDP1521249.1"/>
    </source>
</evidence>
<evidence type="ECO:0000256" key="1">
    <source>
        <dbReference type="SAM" id="MobiDB-lite"/>
    </source>
</evidence>
<keyword evidence="4" id="KW-1185">Reference proteome</keyword>
<sequence length="266" mass="30083">MSNPFIDRSNLIRVPVSGIKLGMFVAELDRPWLETPFLLQGFVVRHMSEIRKLQEYCDYVYVEKQGRTWGDKKDPFRANFGLPKRHADGSGESGMQKRAKSSITKKSPLEVMMTSSPHPVSESVEAEHPVARQAYESANKTVGQLLEQARMGNAVDTEAAKEVVTDCVDSILRNPHALLWMAKIKHVDHYTMEHCLNVCILAVAFGRHLRLPKEDLVKLGVGGMLHDIGKMRVPPEILNKPDKLTDEEFEIIKTHTEEGRKLLMKS</sequence>
<dbReference type="AlphaFoldDB" id="A0AAW8B4W8"/>
<reference evidence="3" key="1">
    <citation type="journal article" date="2010" name="Int. J. Syst. Evol. Microbiol.">
        <title>Porticoccus litoralis gen. nov., sp. nov., a gammaproteobacterium isolated from the Yellow Sea.</title>
        <authorList>
            <person name="Oh H.M."/>
            <person name="Kim H."/>
            <person name="Kim K.M."/>
            <person name="Min G.S."/>
            <person name="Cho J.C."/>
        </authorList>
    </citation>
    <scope>NUCLEOTIDE SEQUENCE</scope>
    <source>
        <strain evidence="3">DSM 25064</strain>
    </source>
</reference>
<gene>
    <name evidence="3" type="ORF">Q8A57_09735</name>
</gene>
<accession>A0AAW8B4W8</accession>
<dbReference type="PANTHER" id="PTHR43155">
    <property type="entry name" value="CYCLIC DI-GMP PHOSPHODIESTERASE PA4108-RELATED"/>
    <property type="match status" value="1"/>
</dbReference>
<dbReference type="InterPro" id="IPR006675">
    <property type="entry name" value="HDIG_dom"/>
</dbReference>
<dbReference type="Pfam" id="PF01966">
    <property type="entry name" value="HD"/>
    <property type="match status" value="1"/>
</dbReference>
<dbReference type="InterPro" id="IPR006674">
    <property type="entry name" value="HD_domain"/>
</dbReference>
<dbReference type="GO" id="GO:0008081">
    <property type="term" value="F:phosphoric diester hydrolase activity"/>
    <property type="evidence" value="ECO:0007669"/>
    <property type="project" value="UniProtKB-ARBA"/>
</dbReference>
<dbReference type="Pfam" id="PF11871">
    <property type="entry name" value="DUF3391"/>
    <property type="match status" value="1"/>
</dbReference>
<dbReference type="Gene3D" id="1.10.3210.10">
    <property type="entry name" value="Hypothetical protein af1432"/>
    <property type="match status" value="1"/>
</dbReference>
<dbReference type="NCBIfam" id="TIGR00277">
    <property type="entry name" value="HDIG"/>
    <property type="match status" value="1"/>
</dbReference>
<dbReference type="PROSITE" id="PS51832">
    <property type="entry name" value="HD_GYP"/>
    <property type="match status" value="1"/>
</dbReference>
<comment type="caution">
    <text evidence="3">The sequence shown here is derived from an EMBL/GenBank/DDBJ whole genome shotgun (WGS) entry which is preliminary data.</text>
</comment>
<proteinExistence type="predicted"/>
<name>A0AAW8B4W8_9GAMM</name>
<evidence type="ECO:0000259" key="2">
    <source>
        <dbReference type="PROSITE" id="PS51832"/>
    </source>
</evidence>
<feature type="region of interest" description="Disordered" evidence="1">
    <location>
        <begin position="82"/>
        <end position="103"/>
    </location>
</feature>
<dbReference type="EMBL" id="JAUUUU010000005">
    <property type="protein sequence ID" value="MDP1521249.1"/>
    <property type="molecule type" value="Genomic_DNA"/>
</dbReference>
<evidence type="ECO:0000313" key="4">
    <source>
        <dbReference type="Proteomes" id="UP001178354"/>
    </source>
</evidence>
<dbReference type="CDD" id="cd00077">
    <property type="entry name" value="HDc"/>
    <property type="match status" value="1"/>
</dbReference>
<feature type="domain" description="HD-GYP" evidence="2">
    <location>
        <begin position="169"/>
        <end position="266"/>
    </location>
</feature>
<reference evidence="3" key="2">
    <citation type="submission" date="2023-08" db="EMBL/GenBank/DDBJ databases">
        <authorList>
            <person name="Luo J."/>
        </authorList>
    </citation>
    <scope>NUCLEOTIDE SEQUENCE</scope>
    <source>
        <strain evidence="3">DSM 25064</strain>
    </source>
</reference>
<dbReference type="InterPro" id="IPR003607">
    <property type="entry name" value="HD/PDEase_dom"/>
</dbReference>
<dbReference type="PANTHER" id="PTHR43155:SF2">
    <property type="entry name" value="CYCLIC DI-GMP PHOSPHODIESTERASE PA4108"/>
    <property type="match status" value="1"/>
</dbReference>
<dbReference type="InterPro" id="IPR037522">
    <property type="entry name" value="HD_GYP_dom"/>
</dbReference>
<dbReference type="Proteomes" id="UP001178354">
    <property type="component" value="Unassembled WGS sequence"/>
</dbReference>